<protein>
    <recommendedName>
        <fullName evidence="7 8">Triosephosphate isomerase</fullName>
        <shortName evidence="7">TIM</shortName>
        <shortName evidence="7">TPI</shortName>
        <ecNumber evidence="7 8">5.3.1.1</ecNumber>
    </recommendedName>
    <alternativeName>
        <fullName evidence="7">Triose-phosphate isomerase</fullName>
    </alternativeName>
</protein>
<evidence type="ECO:0000256" key="3">
    <source>
        <dbReference type="ARBA" id="ARBA00022432"/>
    </source>
</evidence>
<feature type="binding site" evidence="7">
    <location>
        <begin position="10"/>
        <end position="12"/>
    </location>
    <ligand>
        <name>substrate</name>
    </ligand>
</feature>
<dbReference type="RefSeq" id="WP_002657317.1">
    <property type="nucleotide sequence ID" value="NZ_JH719942.1"/>
</dbReference>
<comment type="function">
    <text evidence="7">Involved in the gluconeogenesis. Catalyzes stereospecifically the conversion of dihydroxyacetone phosphate (DHAP) to D-glyceraldehyde-3-phosphate (G3P).</text>
</comment>
<evidence type="ECO:0000256" key="2">
    <source>
        <dbReference type="ARBA" id="ARBA00007422"/>
    </source>
</evidence>
<dbReference type="GO" id="GO:0019563">
    <property type="term" value="P:glycerol catabolic process"/>
    <property type="evidence" value="ECO:0007669"/>
    <property type="project" value="TreeGrafter"/>
</dbReference>
<dbReference type="UniPathway" id="UPA00109">
    <property type="reaction ID" value="UER00189"/>
</dbReference>
<evidence type="ECO:0000313" key="9">
    <source>
        <dbReference type="EMBL" id="EJF52404.1"/>
    </source>
</evidence>
<dbReference type="AlphaFoldDB" id="J0NY00"/>
<dbReference type="Proteomes" id="UP000005113">
    <property type="component" value="Unassembled WGS sequence"/>
</dbReference>
<dbReference type="HOGENOM" id="CLU_024251_2_3_10"/>
<dbReference type="Gene3D" id="3.20.20.70">
    <property type="entry name" value="Aldolase class I"/>
    <property type="match status" value="1"/>
</dbReference>
<dbReference type="PANTHER" id="PTHR21139:SF42">
    <property type="entry name" value="TRIOSEPHOSPHATE ISOMERASE"/>
    <property type="match status" value="1"/>
</dbReference>
<dbReference type="InterPro" id="IPR035990">
    <property type="entry name" value="TIM_sf"/>
</dbReference>
<proteinExistence type="inferred from homology"/>
<dbReference type="InterPro" id="IPR000652">
    <property type="entry name" value="Triosephosphate_isomerase"/>
</dbReference>
<dbReference type="PANTHER" id="PTHR21139">
    <property type="entry name" value="TRIOSEPHOSPHATE ISOMERASE"/>
    <property type="match status" value="1"/>
</dbReference>
<dbReference type="CDD" id="cd00311">
    <property type="entry name" value="TIM"/>
    <property type="match status" value="1"/>
</dbReference>
<evidence type="ECO:0000256" key="6">
    <source>
        <dbReference type="ARBA" id="ARBA00023235"/>
    </source>
</evidence>
<feature type="binding site" evidence="7">
    <location>
        <position position="216"/>
    </location>
    <ligand>
        <name>substrate</name>
    </ligand>
</feature>
<keyword evidence="3 7" id="KW-0312">Gluconeogenesis</keyword>
<comment type="pathway">
    <text evidence="7 8">Carbohydrate biosynthesis; gluconeogenesis.</text>
</comment>
<keyword evidence="6 7" id="KW-0413">Isomerase</keyword>
<keyword evidence="5 7" id="KW-0324">Glycolysis</keyword>
<dbReference type="PROSITE" id="PS51440">
    <property type="entry name" value="TIM_2"/>
    <property type="match status" value="1"/>
</dbReference>
<feature type="active site" description="Electrophile" evidence="7">
    <location>
        <position position="98"/>
    </location>
</feature>
<gene>
    <name evidence="7" type="primary">tpiA</name>
    <name evidence="9" type="ORF">SapgrDRAFT_0661</name>
</gene>
<dbReference type="GO" id="GO:0006096">
    <property type="term" value="P:glycolytic process"/>
    <property type="evidence" value="ECO:0007669"/>
    <property type="project" value="UniProtKB-UniRule"/>
</dbReference>
<evidence type="ECO:0000256" key="4">
    <source>
        <dbReference type="ARBA" id="ARBA00022490"/>
    </source>
</evidence>
<dbReference type="SUPFAM" id="SSF51351">
    <property type="entry name" value="Triosephosphate isomerase (TIM)"/>
    <property type="match status" value="1"/>
</dbReference>
<sequence length="257" mass="28354">MKAKSLVVANWKMNKSYIPGIMLLNQIISALEPLPEGKEMVICPPYIHLQTAQTLAKDRFDVYIGAQNCHIQKEGAYTGEISASMLADLGLKYVILGHSERRRDFAEDAKMLTAKVKQALRQGLQPIYCFGEPWPVRKEGQAQVFVEQQLQDVLGQLDVQQMERIVLAYEPIWAIGTGQTASPAEAEEMHAFIRAYLAKQFSEDLAQRTTILYGGSCKPSNAAALFAQPNINGALVGGASLDAEDFLAIVEAARKKL</sequence>
<feature type="active site" description="Proton acceptor" evidence="7">
    <location>
        <position position="170"/>
    </location>
</feature>
<evidence type="ECO:0000256" key="1">
    <source>
        <dbReference type="ARBA" id="ARBA00004680"/>
    </source>
</evidence>
<organism evidence="9 10">
    <name type="scientific">Saprospira grandis DSM 2844</name>
    <dbReference type="NCBI Taxonomy" id="694433"/>
    <lineage>
        <taxon>Bacteria</taxon>
        <taxon>Pseudomonadati</taxon>
        <taxon>Bacteroidota</taxon>
        <taxon>Saprospiria</taxon>
        <taxon>Saprospirales</taxon>
        <taxon>Saprospiraceae</taxon>
        <taxon>Saprospira</taxon>
    </lineage>
</organism>
<reference evidence="10" key="1">
    <citation type="journal article" date="2012" name="Stand. Genomic Sci.">
        <title>Permanent draft genome sequence of the gliding predator Saprospira grandis strain Sa g1 (= HR1).</title>
        <authorList>
            <person name="Mavromatis K."/>
            <person name="Chertkov O."/>
            <person name="Lapidus A."/>
            <person name="Nolan M."/>
            <person name="Lucas S."/>
            <person name="Tice H."/>
            <person name="Del Rio T.G."/>
            <person name="Cheng J.F."/>
            <person name="Han C."/>
            <person name="Tapia R."/>
            <person name="Bruce D."/>
            <person name="Goodwin L.A."/>
            <person name="Pitluck S."/>
            <person name="Huntemann M."/>
            <person name="Liolios K."/>
            <person name="Pagani I."/>
            <person name="Ivanova N."/>
            <person name="Mikhailova N."/>
            <person name="Pati A."/>
            <person name="Chen A."/>
            <person name="Palaniappan K."/>
            <person name="Land M."/>
            <person name="Brambilla E.M."/>
            <person name="Rohde M."/>
            <person name="Spring S."/>
            <person name="Goker M."/>
            <person name="Detter J.C."/>
            <person name="Bristow J."/>
            <person name="Eisen J.A."/>
            <person name="Markowitz V."/>
            <person name="Hugenholtz P."/>
            <person name="Kyrpides N.C."/>
            <person name="Klenk H.P."/>
            <person name="Woyke T."/>
        </authorList>
    </citation>
    <scope>NUCLEOTIDE SEQUENCE [LARGE SCALE GENOMIC DNA]</scope>
    <source>
        <strain evidence="10">DSM 2844</strain>
    </source>
</reference>
<dbReference type="InterPro" id="IPR013785">
    <property type="entry name" value="Aldolase_TIM"/>
</dbReference>
<dbReference type="InterPro" id="IPR020861">
    <property type="entry name" value="Triosephosphate_isomerase_AS"/>
</dbReference>
<comment type="subcellular location">
    <subcellularLocation>
        <location evidence="7 8">Cytoplasm</location>
    </subcellularLocation>
</comment>
<dbReference type="UniPathway" id="UPA00138"/>
<feature type="binding site" evidence="7">
    <location>
        <begin position="237"/>
        <end position="238"/>
    </location>
    <ligand>
        <name>substrate</name>
    </ligand>
</feature>
<dbReference type="GO" id="GO:0006094">
    <property type="term" value="P:gluconeogenesis"/>
    <property type="evidence" value="ECO:0007669"/>
    <property type="project" value="UniProtKB-UniRule"/>
</dbReference>
<evidence type="ECO:0000313" key="10">
    <source>
        <dbReference type="Proteomes" id="UP000005113"/>
    </source>
</evidence>
<name>J0NY00_9BACT</name>
<comment type="subunit">
    <text evidence="7 8">Homodimer.</text>
</comment>
<dbReference type="NCBIfam" id="TIGR00419">
    <property type="entry name" value="tim"/>
    <property type="match status" value="1"/>
</dbReference>
<dbReference type="Pfam" id="PF00121">
    <property type="entry name" value="TIM"/>
    <property type="match status" value="1"/>
</dbReference>
<dbReference type="InterPro" id="IPR022896">
    <property type="entry name" value="TrioseP_Isoase_bac/euk"/>
</dbReference>
<evidence type="ECO:0000256" key="5">
    <source>
        <dbReference type="ARBA" id="ARBA00023152"/>
    </source>
</evidence>
<feature type="binding site" evidence="7">
    <location>
        <position position="176"/>
    </location>
    <ligand>
        <name>substrate</name>
    </ligand>
</feature>
<comment type="similarity">
    <text evidence="2 7 8">Belongs to the triosephosphate isomerase family.</text>
</comment>
<evidence type="ECO:0000256" key="8">
    <source>
        <dbReference type="RuleBase" id="RU363013"/>
    </source>
</evidence>
<evidence type="ECO:0000256" key="7">
    <source>
        <dbReference type="HAMAP-Rule" id="MF_00147"/>
    </source>
</evidence>
<comment type="catalytic activity">
    <reaction evidence="7 8">
        <text>D-glyceraldehyde 3-phosphate = dihydroxyacetone phosphate</text>
        <dbReference type="Rhea" id="RHEA:18585"/>
        <dbReference type="ChEBI" id="CHEBI:57642"/>
        <dbReference type="ChEBI" id="CHEBI:59776"/>
        <dbReference type="EC" id="5.3.1.1"/>
    </reaction>
</comment>
<comment type="pathway">
    <text evidence="1 7 8">Carbohydrate degradation; glycolysis; D-glyceraldehyde 3-phosphate from glycerone phosphate: step 1/1.</text>
</comment>
<dbReference type="EC" id="5.3.1.1" evidence="7 8"/>
<dbReference type="GO" id="GO:0005829">
    <property type="term" value="C:cytosol"/>
    <property type="evidence" value="ECO:0007669"/>
    <property type="project" value="TreeGrafter"/>
</dbReference>
<dbReference type="EMBL" id="JH719942">
    <property type="protein sequence ID" value="EJF52404.1"/>
    <property type="molecule type" value="Genomic_DNA"/>
</dbReference>
<dbReference type="FunFam" id="3.20.20.70:FF:000016">
    <property type="entry name" value="Triosephosphate isomerase"/>
    <property type="match status" value="1"/>
</dbReference>
<dbReference type="HAMAP" id="MF_00147_B">
    <property type="entry name" value="TIM_B"/>
    <property type="match status" value="1"/>
</dbReference>
<dbReference type="OrthoDB" id="9809429at2"/>
<dbReference type="GO" id="GO:0046166">
    <property type="term" value="P:glyceraldehyde-3-phosphate biosynthetic process"/>
    <property type="evidence" value="ECO:0007669"/>
    <property type="project" value="TreeGrafter"/>
</dbReference>
<dbReference type="GO" id="GO:0004807">
    <property type="term" value="F:triose-phosphate isomerase activity"/>
    <property type="evidence" value="ECO:0007669"/>
    <property type="project" value="UniProtKB-UniRule"/>
</dbReference>
<accession>J0NY00</accession>
<dbReference type="PROSITE" id="PS00171">
    <property type="entry name" value="TIM_1"/>
    <property type="match status" value="1"/>
</dbReference>
<keyword evidence="4 7" id="KW-0963">Cytoplasm</keyword>